<dbReference type="Proteomes" id="UP000036873">
    <property type="component" value="Unassembled WGS sequence"/>
</dbReference>
<dbReference type="PANTHER" id="PTHR43798:SF31">
    <property type="entry name" value="AB HYDROLASE SUPERFAMILY PROTEIN YCLE"/>
    <property type="match status" value="1"/>
</dbReference>
<dbReference type="Gene3D" id="3.40.50.1820">
    <property type="entry name" value="alpha/beta hydrolase"/>
    <property type="match status" value="1"/>
</dbReference>
<dbReference type="Pfam" id="PF00561">
    <property type="entry name" value="Abhydrolase_1"/>
    <property type="match status" value="2"/>
</dbReference>
<name>A0A0L6TWP4_9FIRM</name>
<dbReference type="InterPro" id="IPR029058">
    <property type="entry name" value="AB_hydrolase_fold"/>
</dbReference>
<dbReference type="InterPro" id="IPR000073">
    <property type="entry name" value="AB_hydrolase_1"/>
</dbReference>
<dbReference type="GO" id="GO:0016020">
    <property type="term" value="C:membrane"/>
    <property type="evidence" value="ECO:0007669"/>
    <property type="project" value="TreeGrafter"/>
</dbReference>
<dbReference type="PATRIC" id="fig|52689.4.peg.2790"/>
<dbReference type="InterPro" id="IPR050266">
    <property type="entry name" value="AB_hydrolase_sf"/>
</dbReference>
<evidence type="ECO:0000313" key="3">
    <source>
        <dbReference type="EMBL" id="KNZ40678.1"/>
    </source>
</evidence>
<dbReference type="AlphaFoldDB" id="A0A0L6TWP4"/>
<feature type="domain" description="AB hydrolase-1" evidence="2">
    <location>
        <begin position="21"/>
        <end position="120"/>
    </location>
</feature>
<keyword evidence="1" id="KW-0378">Hydrolase</keyword>
<sequence length="269" mass="31164">MATFTTNDNVELYYEVKGQGKPLLMIPGWTCTTQFFKKNSDELAQKYQVILLDYRGHGESEKVMHSHRISRYAMDVKELLDHLDVEDVTILGWSMGVAILWSYIELFGKHRIAKLVCVDQAPLQYTGPDWSWGQNGCYDVEMFIRTCYDIKYAPRECAEGLAYACLYNEPSAEDVKFIADEISKCPPYVRIEIMRDHTNLDWRDFLPFIDLPTLVCVARHSAVFDWQGSAYVGEQIPGAQTEFFEESGHMLFWEEPEKFNSLIAEFMEI</sequence>
<organism evidence="3 4">
    <name type="scientific">Acetobacterium bakii</name>
    <dbReference type="NCBI Taxonomy" id="52689"/>
    <lineage>
        <taxon>Bacteria</taxon>
        <taxon>Bacillati</taxon>
        <taxon>Bacillota</taxon>
        <taxon>Clostridia</taxon>
        <taxon>Eubacteriales</taxon>
        <taxon>Eubacteriaceae</taxon>
        <taxon>Acetobacterium</taxon>
    </lineage>
</organism>
<keyword evidence="4" id="KW-1185">Reference proteome</keyword>
<comment type="caution">
    <text evidence="3">The sequence shown here is derived from an EMBL/GenBank/DDBJ whole genome shotgun (WGS) entry which is preliminary data.</text>
</comment>
<dbReference type="EMBL" id="LGYO01000046">
    <property type="protein sequence ID" value="KNZ40678.1"/>
    <property type="molecule type" value="Genomic_DNA"/>
</dbReference>
<accession>A0A0L6TWP4</accession>
<gene>
    <name evidence="3" type="ORF">AKG39_16285</name>
</gene>
<evidence type="ECO:0000259" key="2">
    <source>
        <dbReference type="Pfam" id="PF00561"/>
    </source>
</evidence>
<feature type="domain" description="AB hydrolase-1" evidence="2">
    <location>
        <begin position="199"/>
        <end position="256"/>
    </location>
</feature>
<dbReference type="SUPFAM" id="SSF53474">
    <property type="entry name" value="alpha/beta-Hydrolases"/>
    <property type="match status" value="1"/>
</dbReference>
<reference evidence="4" key="1">
    <citation type="submission" date="2015-07" db="EMBL/GenBank/DDBJ databases">
        <title>Draft genome sequence of Acetobacterium bakii DSM 8293, a potential psychrophilic chemical producer through syngas fermentation.</title>
        <authorList>
            <person name="Song Y."/>
            <person name="Hwang S."/>
            <person name="Cho B.-K."/>
        </authorList>
    </citation>
    <scope>NUCLEOTIDE SEQUENCE [LARGE SCALE GENOMIC DNA]</scope>
    <source>
        <strain evidence="4">DSM 8239</strain>
    </source>
</reference>
<proteinExistence type="predicted"/>
<evidence type="ECO:0000313" key="4">
    <source>
        <dbReference type="Proteomes" id="UP000036873"/>
    </source>
</evidence>
<dbReference type="OrthoDB" id="9773293at2"/>
<dbReference type="GO" id="GO:0016787">
    <property type="term" value="F:hydrolase activity"/>
    <property type="evidence" value="ECO:0007669"/>
    <property type="project" value="UniProtKB-KW"/>
</dbReference>
<dbReference type="RefSeq" id="WP_050741468.1">
    <property type="nucleotide sequence ID" value="NZ_LGYO01000046.1"/>
</dbReference>
<protein>
    <submittedName>
        <fullName evidence="3">Arylesterase</fullName>
    </submittedName>
</protein>
<evidence type="ECO:0000256" key="1">
    <source>
        <dbReference type="ARBA" id="ARBA00022801"/>
    </source>
</evidence>
<dbReference type="PANTHER" id="PTHR43798">
    <property type="entry name" value="MONOACYLGLYCEROL LIPASE"/>
    <property type="match status" value="1"/>
</dbReference>
<dbReference type="STRING" id="52689.AKG39_16285"/>